<dbReference type="PANTHER" id="PTHR21266:SF60">
    <property type="entry name" value="3-KETOSTEROID-9-ALPHA-MONOOXYGENASE, OXYGENASE COMPONENT"/>
    <property type="match status" value="1"/>
</dbReference>
<accession>A0ABS5ZI81</accession>
<dbReference type="SUPFAM" id="SSF55961">
    <property type="entry name" value="Bet v1-like"/>
    <property type="match status" value="1"/>
</dbReference>
<dbReference type="PROSITE" id="PS51296">
    <property type="entry name" value="RIESKE"/>
    <property type="match status" value="1"/>
</dbReference>
<dbReference type="Gene3D" id="2.102.10.10">
    <property type="entry name" value="Rieske [2Fe-2S] iron-sulphur domain"/>
    <property type="match status" value="1"/>
</dbReference>
<dbReference type="InterPro" id="IPR017941">
    <property type="entry name" value="Rieske_2Fe-2S"/>
</dbReference>
<evidence type="ECO:0000256" key="4">
    <source>
        <dbReference type="ARBA" id="ARBA00023004"/>
    </source>
</evidence>
<dbReference type="SUPFAM" id="SSF50022">
    <property type="entry name" value="ISP domain"/>
    <property type="match status" value="1"/>
</dbReference>
<dbReference type="EMBL" id="JAGSOY010000056">
    <property type="protein sequence ID" value="MBU2712965.1"/>
    <property type="molecule type" value="Genomic_DNA"/>
</dbReference>
<evidence type="ECO:0000256" key="3">
    <source>
        <dbReference type="ARBA" id="ARBA00023002"/>
    </source>
</evidence>
<evidence type="ECO:0000256" key="2">
    <source>
        <dbReference type="ARBA" id="ARBA00022723"/>
    </source>
</evidence>
<feature type="domain" description="Rieske" evidence="7">
    <location>
        <begin position="13"/>
        <end position="116"/>
    </location>
</feature>
<sequence>MLVASQPALRHFFYPVCPISKLKQGPVEFTLLNQSLVLWLDQNNQPVATENRCCHRWAKLTKGKVIDGVIHCPYHGWAFANTGQCIKIPQHPERPIPATYCLKTFKCLQRYDYAWVALEDPLMPIPEVPEFESDAYRVIHLENRPWHCSALVALENIFDTAHHHFVHQYLGDKINPKPIPPTLLENTPYGMHFKSDMYNYGNNLQYKAWNIDDDEMVLKRDFHWYMPFLVKMTLTLPNNLKNVTLLSFTPMTDSSLQWINLVMRNDTEENVKASDVIQLGMTISYEDQEILETVAPDVPLDIHEQCHIESDRPSILIRKRFSALLADLGDSEQRTYDTLNKPEGQNTSQKTKLNVY</sequence>
<reference evidence="8 9" key="1">
    <citation type="submission" date="2021-04" db="EMBL/GenBank/DDBJ databases">
        <authorList>
            <person name="Pira H."/>
            <person name="Risdian C."/>
            <person name="Wink J."/>
        </authorList>
    </citation>
    <scope>NUCLEOTIDE SEQUENCE [LARGE SCALE GENOMIC DNA]</scope>
    <source>
        <strain evidence="8 9">WH53</strain>
    </source>
</reference>
<evidence type="ECO:0000313" key="8">
    <source>
        <dbReference type="EMBL" id="MBU2712965.1"/>
    </source>
</evidence>
<evidence type="ECO:0000259" key="7">
    <source>
        <dbReference type="PROSITE" id="PS51296"/>
    </source>
</evidence>
<dbReference type="Gene3D" id="3.90.380.10">
    <property type="entry name" value="Naphthalene 1,2-dioxygenase Alpha Subunit, Chain A, domain 1"/>
    <property type="match status" value="1"/>
</dbReference>
<dbReference type="Pfam" id="PF19112">
    <property type="entry name" value="VanA_C"/>
    <property type="match status" value="1"/>
</dbReference>
<feature type="region of interest" description="Disordered" evidence="6">
    <location>
        <begin position="335"/>
        <end position="356"/>
    </location>
</feature>
<dbReference type="PANTHER" id="PTHR21266">
    <property type="entry name" value="IRON-SULFUR DOMAIN CONTAINING PROTEIN"/>
    <property type="match status" value="1"/>
</dbReference>
<evidence type="ECO:0000256" key="5">
    <source>
        <dbReference type="ARBA" id="ARBA00023014"/>
    </source>
</evidence>
<dbReference type="RefSeq" id="WP_215821188.1">
    <property type="nucleotide sequence ID" value="NZ_JAGSOY010000056.1"/>
</dbReference>
<dbReference type="InterPro" id="IPR044043">
    <property type="entry name" value="VanA_C_cat"/>
</dbReference>
<dbReference type="InterPro" id="IPR036922">
    <property type="entry name" value="Rieske_2Fe-2S_sf"/>
</dbReference>
<keyword evidence="4" id="KW-0408">Iron</keyword>
<evidence type="ECO:0000313" key="9">
    <source>
        <dbReference type="Proteomes" id="UP000690515"/>
    </source>
</evidence>
<protein>
    <submittedName>
        <fullName evidence="8">Rieske 2Fe-2S domain-containing protein</fullName>
    </submittedName>
</protein>
<keyword evidence="2" id="KW-0479">Metal-binding</keyword>
<evidence type="ECO:0000256" key="6">
    <source>
        <dbReference type="SAM" id="MobiDB-lite"/>
    </source>
</evidence>
<name>A0ABS5ZI81_9GAMM</name>
<organism evidence="8 9">
    <name type="scientific">Zooshikella harenae</name>
    <dbReference type="NCBI Taxonomy" id="2827238"/>
    <lineage>
        <taxon>Bacteria</taxon>
        <taxon>Pseudomonadati</taxon>
        <taxon>Pseudomonadota</taxon>
        <taxon>Gammaproteobacteria</taxon>
        <taxon>Oceanospirillales</taxon>
        <taxon>Zooshikellaceae</taxon>
        <taxon>Zooshikella</taxon>
    </lineage>
</organism>
<keyword evidence="5" id="KW-0411">Iron-sulfur</keyword>
<dbReference type="Proteomes" id="UP000690515">
    <property type="component" value="Unassembled WGS sequence"/>
</dbReference>
<dbReference type="InterPro" id="IPR050584">
    <property type="entry name" value="Cholesterol_7-desaturase"/>
</dbReference>
<evidence type="ECO:0000256" key="1">
    <source>
        <dbReference type="ARBA" id="ARBA00022714"/>
    </source>
</evidence>
<keyword evidence="1" id="KW-0001">2Fe-2S</keyword>
<gene>
    <name evidence="8" type="ORF">KCG35_17995</name>
</gene>
<proteinExistence type="predicted"/>
<keyword evidence="3" id="KW-0560">Oxidoreductase</keyword>
<comment type="caution">
    <text evidence="8">The sequence shown here is derived from an EMBL/GenBank/DDBJ whole genome shotgun (WGS) entry which is preliminary data.</text>
</comment>
<dbReference type="Pfam" id="PF00355">
    <property type="entry name" value="Rieske"/>
    <property type="match status" value="1"/>
</dbReference>
<keyword evidence="9" id="KW-1185">Reference proteome</keyword>
<feature type="compositionally biased region" description="Polar residues" evidence="6">
    <location>
        <begin position="343"/>
        <end position="356"/>
    </location>
</feature>